<protein>
    <submittedName>
        <fullName evidence="1">Uncharacterized protein</fullName>
    </submittedName>
</protein>
<gene>
    <name evidence="1" type="ORF">KMZ29_26305</name>
</gene>
<accession>A0A975RMV1</accession>
<sequence>MSTRMLIVLAAMGVLLQTGVGRADAIDGDWCSTDGLRMSIRAERITTPGGKQIDGNYSRHAFDYVVPAGENGSGEVVSIILRSEYLALSRQGVADAPMREWHRCKETISRAPSGNVLGAPA</sequence>
<evidence type="ECO:0000313" key="2">
    <source>
        <dbReference type="Proteomes" id="UP000680839"/>
    </source>
</evidence>
<dbReference type="Proteomes" id="UP000680839">
    <property type="component" value="Chromosome"/>
</dbReference>
<dbReference type="RefSeq" id="WP_215621886.1">
    <property type="nucleotide sequence ID" value="NZ_CP076134.1"/>
</dbReference>
<name>A0A975RMV1_9BRAD</name>
<reference evidence="1" key="1">
    <citation type="submission" date="2021-06" db="EMBL/GenBank/DDBJ databases">
        <title>Bradyrhizobium sp. S2-20-1 Genome sequencing.</title>
        <authorList>
            <person name="Jin L."/>
        </authorList>
    </citation>
    <scope>NUCLEOTIDE SEQUENCE</scope>
    <source>
        <strain evidence="1">S2-20-1</strain>
    </source>
</reference>
<dbReference type="AlphaFoldDB" id="A0A975RMV1"/>
<organism evidence="1 2">
    <name type="scientific">Bradyrhizobium sediminis</name>
    <dbReference type="NCBI Taxonomy" id="2840469"/>
    <lineage>
        <taxon>Bacteria</taxon>
        <taxon>Pseudomonadati</taxon>
        <taxon>Pseudomonadota</taxon>
        <taxon>Alphaproteobacteria</taxon>
        <taxon>Hyphomicrobiales</taxon>
        <taxon>Nitrobacteraceae</taxon>
        <taxon>Bradyrhizobium</taxon>
    </lineage>
</organism>
<evidence type="ECO:0000313" key="1">
    <source>
        <dbReference type="EMBL" id="QWG13139.1"/>
    </source>
</evidence>
<dbReference type="EMBL" id="CP076134">
    <property type="protein sequence ID" value="QWG13139.1"/>
    <property type="molecule type" value="Genomic_DNA"/>
</dbReference>
<proteinExistence type="predicted"/>